<dbReference type="AlphaFoldDB" id="A0A226E8P6"/>
<evidence type="ECO:0000313" key="3">
    <source>
        <dbReference type="Proteomes" id="UP000198287"/>
    </source>
</evidence>
<feature type="transmembrane region" description="Helical" evidence="1">
    <location>
        <begin position="6"/>
        <end position="28"/>
    </location>
</feature>
<sequence length="405" mass="47248">MYTKNLAKILHFSLMLPSTIGVTSLVFNQNKKIFHITPSSRRRLAVFTLISISLNVFGIIRTLELVYYDGGYKSPHLGICFICSFATVMVNTTLIYMNLQQDEICRILNMVLSYGSQFGREWMTPQYNPNRMESISGKFLDVLILSIWLMSPAPLSNTPMYWNQPYLPFFLPSLLPPAEDDKMWDFAITHNYWVKISYAAFNTFYSIAVGQLFLVAAVFPSLYTLTILPLVKNEFRLNHGNSKYKWNTYKVLRSVTYLPKEYNNVQLMHKQINRSITYVVMVMHWEFLQIILSLNFILLKNWNSLDIFSKIQLVIMSVMCMMAWTCGLEIIGRFHQMSITTLRSWENLMFRRVEEKKYFKKYAKTCQPLVVGLRGVFTIKRLTVLKFTRAVVKGTFKAVLTIGRR</sequence>
<keyword evidence="1" id="KW-0472">Membrane</keyword>
<feature type="transmembrane region" description="Helical" evidence="1">
    <location>
        <begin position="204"/>
        <end position="231"/>
    </location>
</feature>
<protein>
    <submittedName>
        <fullName evidence="2">Prolycopene isomerase 2, chloroplastic</fullName>
    </submittedName>
</protein>
<keyword evidence="1" id="KW-1133">Transmembrane helix</keyword>
<evidence type="ECO:0000256" key="1">
    <source>
        <dbReference type="SAM" id="Phobius"/>
    </source>
</evidence>
<gene>
    <name evidence="2" type="ORF">Fcan01_10809</name>
</gene>
<proteinExistence type="predicted"/>
<dbReference type="EMBL" id="LNIX01000005">
    <property type="protein sequence ID" value="OXA53869.1"/>
    <property type="molecule type" value="Genomic_DNA"/>
</dbReference>
<feature type="transmembrane region" description="Helical" evidence="1">
    <location>
        <begin position="139"/>
        <end position="162"/>
    </location>
</feature>
<comment type="caution">
    <text evidence="2">The sequence shown here is derived from an EMBL/GenBank/DDBJ whole genome shotgun (WGS) entry which is preliminary data.</text>
</comment>
<accession>A0A226E8P6</accession>
<feature type="transmembrane region" description="Helical" evidence="1">
    <location>
        <begin position="276"/>
        <end position="299"/>
    </location>
</feature>
<evidence type="ECO:0000313" key="2">
    <source>
        <dbReference type="EMBL" id="OXA53869.1"/>
    </source>
</evidence>
<keyword evidence="1" id="KW-0812">Transmembrane</keyword>
<keyword evidence="3" id="KW-1185">Reference proteome</keyword>
<feature type="transmembrane region" description="Helical" evidence="1">
    <location>
        <begin position="44"/>
        <end position="63"/>
    </location>
</feature>
<feature type="transmembrane region" description="Helical" evidence="1">
    <location>
        <begin position="311"/>
        <end position="331"/>
    </location>
</feature>
<feature type="transmembrane region" description="Helical" evidence="1">
    <location>
        <begin position="75"/>
        <end position="97"/>
    </location>
</feature>
<dbReference type="GO" id="GO:0016853">
    <property type="term" value="F:isomerase activity"/>
    <property type="evidence" value="ECO:0007669"/>
    <property type="project" value="UniProtKB-KW"/>
</dbReference>
<name>A0A226E8P6_FOLCA</name>
<dbReference type="Proteomes" id="UP000198287">
    <property type="component" value="Unassembled WGS sequence"/>
</dbReference>
<keyword evidence="2" id="KW-0413">Isomerase</keyword>
<organism evidence="2 3">
    <name type="scientific">Folsomia candida</name>
    <name type="common">Springtail</name>
    <dbReference type="NCBI Taxonomy" id="158441"/>
    <lineage>
        <taxon>Eukaryota</taxon>
        <taxon>Metazoa</taxon>
        <taxon>Ecdysozoa</taxon>
        <taxon>Arthropoda</taxon>
        <taxon>Hexapoda</taxon>
        <taxon>Collembola</taxon>
        <taxon>Entomobryomorpha</taxon>
        <taxon>Isotomoidea</taxon>
        <taxon>Isotomidae</taxon>
        <taxon>Proisotominae</taxon>
        <taxon>Folsomia</taxon>
    </lineage>
</organism>
<reference evidence="2 3" key="1">
    <citation type="submission" date="2015-12" db="EMBL/GenBank/DDBJ databases">
        <title>The genome of Folsomia candida.</title>
        <authorList>
            <person name="Faddeeva A."/>
            <person name="Derks M.F."/>
            <person name="Anvar Y."/>
            <person name="Smit S."/>
            <person name="Van Straalen N."/>
            <person name="Roelofs D."/>
        </authorList>
    </citation>
    <scope>NUCLEOTIDE SEQUENCE [LARGE SCALE GENOMIC DNA]</scope>
    <source>
        <strain evidence="2 3">VU population</strain>
        <tissue evidence="2">Whole body</tissue>
    </source>
</reference>